<dbReference type="Proteomes" id="UP000298180">
    <property type="component" value="Unassembled WGS sequence"/>
</dbReference>
<dbReference type="AlphaFoldDB" id="A0A4Z0BLW1"/>
<gene>
    <name evidence="1" type="ORF">EZ313_22925</name>
</gene>
<accession>A0A4Z0BLW1</accession>
<dbReference type="OrthoDB" id="8912501at2"/>
<proteinExistence type="predicted"/>
<reference evidence="1 2" key="1">
    <citation type="submission" date="2019-03" db="EMBL/GenBank/DDBJ databases">
        <title>Ramlibacter henchirensis DSM 14656, whole genome shotgun sequence.</title>
        <authorList>
            <person name="Zhang X."/>
            <person name="Feng G."/>
            <person name="Zhu H."/>
        </authorList>
    </citation>
    <scope>NUCLEOTIDE SEQUENCE [LARGE SCALE GENOMIC DNA]</scope>
    <source>
        <strain evidence="1 2">DSM 14656</strain>
    </source>
</reference>
<sequence>MNFWTEELALVEAAALRIEALEAAAETRFDSMHAAASARGTADDALGTPEFKAWMDARADTDAAWGRWAQVMDARPQPSQRS</sequence>
<keyword evidence="2" id="KW-1185">Reference proteome</keyword>
<dbReference type="EMBL" id="SMLM01000004">
    <property type="protein sequence ID" value="TFY99403.1"/>
    <property type="molecule type" value="Genomic_DNA"/>
</dbReference>
<evidence type="ECO:0000313" key="1">
    <source>
        <dbReference type="EMBL" id="TFY99403.1"/>
    </source>
</evidence>
<organism evidence="1 2">
    <name type="scientific">Ramlibacter henchirensis</name>
    <dbReference type="NCBI Taxonomy" id="204072"/>
    <lineage>
        <taxon>Bacteria</taxon>
        <taxon>Pseudomonadati</taxon>
        <taxon>Pseudomonadota</taxon>
        <taxon>Betaproteobacteria</taxon>
        <taxon>Burkholderiales</taxon>
        <taxon>Comamonadaceae</taxon>
        <taxon>Ramlibacter</taxon>
    </lineage>
</organism>
<name>A0A4Z0BLW1_9BURK</name>
<comment type="caution">
    <text evidence="1">The sequence shown here is derived from an EMBL/GenBank/DDBJ whole genome shotgun (WGS) entry which is preliminary data.</text>
</comment>
<protein>
    <submittedName>
        <fullName evidence="1">Uncharacterized protein</fullName>
    </submittedName>
</protein>
<dbReference type="RefSeq" id="WP_135265630.1">
    <property type="nucleotide sequence ID" value="NZ_SMLM01000004.1"/>
</dbReference>
<evidence type="ECO:0000313" key="2">
    <source>
        <dbReference type="Proteomes" id="UP000298180"/>
    </source>
</evidence>